<keyword evidence="4 9" id="KW-1133">Transmembrane helix</keyword>
<dbReference type="SUPFAM" id="SSF81324">
    <property type="entry name" value="Voltage-gated potassium channels"/>
    <property type="match status" value="2"/>
</dbReference>
<evidence type="ECO:0000256" key="3">
    <source>
        <dbReference type="ARBA" id="ARBA00022692"/>
    </source>
</evidence>
<keyword evidence="3 8" id="KW-0812">Transmembrane</keyword>
<dbReference type="GO" id="GO:0005886">
    <property type="term" value="C:plasma membrane"/>
    <property type="evidence" value="ECO:0007669"/>
    <property type="project" value="TreeGrafter"/>
</dbReference>
<feature type="transmembrane region" description="Helical" evidence="9">
    <location>
        <begin position="163"/>
        <end position="185"/>
    </location>
</feature>
<evidence type="ECO:0000313" key="11">
    <source>
        <dbReference type="EMBL" id="EXK76629.1"/>
    </source>
</evidence>
<keyword evidence="6 9" id="KW-0472">Membrane</keyword>
<evidence type="ECO:0000259" key="10">
    <source>
        <dbReference type="Pfam" id="PF07885"/>
    </source>
</evidence>
<feature type="transmembrane region" description="Helical" evidence="9">
    <location>
        <begin position="205"/>
        <end position="223"/>
    </location>
</feature>
<evidence type="ECO:0000256" key="1">
    <source>
        <dbReference type="ARBA" id="ARBA00004141"/>
    </source>
</evidence>
<dbReference type="InterPro" id="IPR013099">
    <property type="entry name" value="K_chnl_dom"/>
</dbReference>
<dbReference type="PRINTS" id="PR01333">
    <property type="entry name" value="2POREKCHANEL"/>
</dbReference>
<evidence type="ECO:0000256" key="6">
    <source>
        <dbReference type="ARBA" id="ARBA00023136"/>
    </source>
</evidence>
<name>X0BDR8_FUSOX</name>
<organism evidence="11 12">
    <name type="scientific">Fusarium oxysporum f. sp. raphani 54005</name>
    <dbReference type="NCBI Taxonomy" id="1089458"/>
    <lineage>
        <taxon>Eukaryota</taxon>
        <taxon>Fungi</taxon>
        <taxon>Dikarya</taxon>
        <taxon>Ascomycota</taxon>
        <taxon>Pezizomycotina</taxon>
        <taxon>Sordariomycetes</taxon>
        <taxon>Hypocreomycetidae</taxon>
        <taxon>Hypocreales</taxon>
        <taxon>Nectriaceae</taxon>
        <taxon>Fusarium</taxon>
        <taxon>Fusarium oxysporum species complex</taxon>
    </lineage>
</organism>
<sequence>MALNDEENLNQHAWSVTSHTPHINQEQNGDVSHEPSRWWFLSKAFPMIAGTLGPVASAFSICSLVEPWRQNLVPAGDIQDAVSIPDPSWLLIIEAIQLFVGIFANLFLLLSMARRVRFNLALPITIIGWYASSLCRIVLSATAARPFKDKGFSNDEIIWSQSFYYGMWAAILYFVDASLLIITFWGACTHHYRKDLLLTTSQRTLMLQSILLLIYLLLGAYIFSEIESWNYLDAVYWTVVTLFTVGFGDYYPATDLGRALLLPFALAGIISLGLVISSVRNLILEHGSRCVGARIDDRKRGKIIRKMLLNGDNKTFDPIHEDFQISLARSTESRQSEFERRKAEFQLMRRIQTKSSTHRRWVAMAISTFLWLLLWLVGACIFQKAEQAYQGWSYFDAFYFCFEAWTTIGYGDLTPVSNAGRSFYVFWSLLALPTMTVLISNASNTVVRIIRDVTILVGSVTILPNDRGFAGNVKSLVDKIALGKVFRDKGTGSLNSAASSKNIDHRSSATTIKFQRRSVPKDSGGLIGASVASQPGSAISGPRNSHLHPLSTSLMHNTLDNLPTGIDFQLLLMSEIRVLINHLKESKAHHYTFEQWAWYLKLIGEDERSPETHCKVNLGKSRQDVNEDVSESGKWSWVGNQSPLLGAQEESEWILDRLMDKLQESLLEVRRWQLGNGSTMSLPEVRYDKDLEREGFISKWR</sequence>
<evidence type="ECO:0000256" key="2">
    <source>
        <dbReference type="ARBA" id="ARBA00022448"/>
    </source>
</evidence>
<feature type="transmembrane region" description="Helical" evidence="9">
    <location>
        <begin position="260"/>
        <end position="279"/>
    </location>
</feature>
<gene>
    <name evidence="11" type="ORF">FOQG_18636</name>
</gene>
<dbReference type="EMBL" id="KI979472">
    <property type="protein sequence ID" value="EXK76629.1"/>
    <property type="molecule type" value="Genomic_DNA"/>
</dbReference>
<feature type="transmembrane region" description="Helical" evidence="9">
    <location>
        <begin position="361"/>
        <end position="382"/>
    </location>
</feature>
<comment type="subcellular location">
    <subcellularLocation>
        <location evidence="1">Membrane</location>
        <topology evidence="1">Multi-pass membrane protein</topology>
    </subcellularLocation>
</comment>
<evidence type="ECO:0000256" key="9">
    <source>
        <dbReference type="SAM" id="Phobius"/>
    </source>
</evidence>
<dbReference type="GO" id="GO:0030322">
    <property type="term" value="P:stabilization of membrane potential"/>
    <property type="evidence" value="ECO:0007669"/>
    <property type="project" value="TreeGrafter"/>
</dbReference>
<evidence type="ECO:0000313" key="12">
    <source>
        <dbReference type="Proteomes" id="UP000030663"/>
    </source>
</evidence>
<dbReference type="InterPro" id="IPR003280">
    <property type="entry name" value="2pore_dom_K_chnl"/>
</dbReference>
<feature type="transmembrane region" description="Helical" evidence="9">
    <location>
        <begin position="235"/>
        <end position="253"/>
    </location>
</feature>
<protein>
    <recommendedName>
        <fullName evidence="10">Potassium channel domain-containing protein</fullName>
    </recommendedName>
</protein>
<evidence type="ECO:0000256" key="8">
    <source>
        <dbReference type="RuleBase" id="RU003857"/>
    </source>
</evidence>
<dbReference type="AlphaFoldDB" id="X0BDR8"/>
<evidence type="ECO:0000256" key="5">
    <source>
        <dbReference type="ARBA" id="ARBA00023065"/>
    </source>
</evidence>
<evidence type="ECO:0000256" key="7">
    <source>
        <dbReference type="ARBA" id="ARBA00023303"/>
    </source>
</evidence>
<dbReference type="Pfam" id="PF07885">
    <property type="entry name" value="Ion_trans_2"/>
    <property type="match status" value="2"/>
</dbReference>
<dbReference type="GO" id="GO:0015271">
    <property type="term" value="F:outward rectifier potassium channel activity"/>
    <property type="evidence" value="ECO:0007669"/>
    <property type="project" value="TreeGrafter"/>
</dbReference>
<keyword evidence="2 8" id="KW-0813">Transport</keyword>
<dbReference type="Gene3D" id="1.10.287.70">
    <property type="match status" value="2"/>
</dbReference>
<feature type="transmembrane region" description="Helical" evidence="9">
    <location>
        <begin position="88"/>
        <end position="108"/>
    </location>
</feature>
<feature type="domain" description="Potassium channel" evidence="10">
    <location>
        <begin position="371"/>
        <end position="446"/>
    </location>
</feature>
<feature type="transmembrane region" description="Helical" evidence="9">
    <location>
        <begin position="120"/>
        <end position="143"/>
    </location>
</feature>
<evidence type="ECO:0000256" key="4">
    <source>
        <dbReference type="ARBA" id="ARBA00022989"/>
    </source>
</evidence>
<keyword evidence="7 8" id="KW-0407">Ion channel</keyword>
<proteinExistence type="inferred from homology"/>
<feature type="domain" description="Potassium channel" evidence="10">
    <location>
        <begin position="211"/>
        <end position="283"/>
    </location>
</feature>
<comment type="similarity">
    <text evidence="8">Belongs to the two pore domain potassium channel (TC 1.A.1.8) family.</text>
</comment>
<accession>X0BDR8</accession>
<keyword evidence="12" id="KW-1185">Reference proteome</keyword>
<dbReference type="OrthoDB" id="297496at2759"/>
<dbReference type="HOGENOM" id="CLU_013394_0_0_1"/>
<feature type="transmembrane region" description="Helical" evidence="9">
    <location>
        <begin position="423"/>
        <end position="442"/>
    </location>
</feature>
<dbReference type="Proteomes" id="UP000030663">
    <property type="component" value="Unassembled WGS sequence"/>
</dbReference>
<dbReference type="GO" id="GO:0022841">
    <property type="term" value="F:potassium ion leak channel activity"/>
    <property type="evidence" value="ECO:0007669"/>
    <property type="project" value="TreeGrafter"/>
</dbReference>
<keyword evidence="5 8" id="KW-0406">Ion transport</keyword>
<feature type="transmembrane region" description="Helical" evidence="9">
    <location>
        <begin position="394"/>
        <end position="411"/>
    </location>
</feature>
<dbReference type="PANTHER" id="PTHR11003:SF301">
    <property type="entry name" value="POTASSIUM CHANNEL PROTEIN"/>
    <property type="match status" value="1"/>
</dbReference>
<reference evidence="11 12" key="1">
    <citation type="submission" date="2011-11" db="EMBL/GenBank/DDBJ databases">
        <title>The Genome Sequence of Fusarium oxysporum PHW815.</title>
        <authorList>
            <consortium name="The Broad Institute Genome Sequencing Platform"/>
            <person name="Ma L.-J."/>
            <person name="Gale L.R."/>
            <person name="Schwartz D.C."/>
            <person name="Zhou S."/>
            <person name="Corby-Kistler H."/>
            <person name="Young S.K."/>
            <person name="Zeng Q."/>
            <person name="Gargeya S."/>
            <person name="Fitzgerald M."/>
            <person name="Haas B."/>
            <person name="Abouelleil A."/>
            <person name="Alvarado L."/>
            <person name="Arachchi H.M."/>
            <person name="Berlin A."/>
            <person name="Brown A."/>
            <person name="Chapman S.B."/>
            <person name="Chen Z."/>
            <person name="Dunbar C."/>
            <person name="Freedman E."/>
            <person name="Gearin G."/>
            <person name="Goldberg J."/>
            <person name="Griggs A."/>
            <person name="Gujja S."/>
            <person name="Heiman D."/>
            <person name="Howarth C."/>
            <person name="Larson L."/>
            <person name="Lui A."/>
            <person name="MacDonald P.J.P."/>
            <person name="Montmayeur A."/>
            <person name="Murphy C."/>
            <person name="Neiman D."/>
            <person name="Pearson M."/>
            <person name="Priest M."/>
            <person name="Roberts A."/>
            <person name="Saif S."/>
            <person name="Shea T."/>
            <person name="Shenoy N."/>
            <person name="Sisk P."/>
            <person name="Stolte C."/>
            <person name="Sykes S."/>
            <person name="Wortman J."/>
            <person name="Nusbaum C."/>
            <person name="Birren B."/>
        </authorList>
    </citation>
    <scope>NUCLEOTIDE SEQUENCE [LARGE SCALE GENOMIC DNA]</scope>
    <source>
        <strain evidence="11 12">54005</strain>
    </source>
</reference>
<dbReference type="PANTHER" id="PTHR11003">
    <property type="entry name" value="POTASSIUM CHANNEL, SUBFAMILY K"/>
    <property type="match status" value="1"/>
</dbReference>